<feature type="non-terminal residue" evidence="1">
    <location>
        <position position="133"/>
    </location>
</feature>
<dbReference type="EMBL" id="CAJVQC010007228">
    <property type="protein sequence ID" value="CAG8576545.1"/>
    <property type="molecule type" value="Genomic_DNA"/>
</dbReference>
<accession>A0ACA9M8B3</accession>
<reference evidence="1" key="1">
    <citation type="submission" date="2021-06" db="EMBL/GenBank/DDBJ databases">
        <authorList>
            <person name="Kallberg Y."/>
            <person name="Tangrot J."/>
            <person name="Rosling A."/>
        </authorList>
    </citation>
    <scope>NUCLEOTIDE SEQUENCE</scope>
    <source>
        <strain evidence="1">MA461A</strain>
    </source>
</reference>
<organism evidence="1 2">
    <name type="scientific">Racocetra persica</name>
    <dbReference type="NCBI Taxonomy" id="160502"/>
    <lineage>
        <taxon>Eukaryota</taxon>
        <taxon>Fungi</taxon>
        <taxon>Fungi incertae sedis</taxon>
        <taxon>Mucoromycota</taxon>
        <taxon>Glomeromycotina</taxon>
        <taxon>Glomeromycetes</taxon>
        <taxon>Diversisporales</taxon>
        <taxon>Gigasporaceae</taxon>
        <taxon>Racocetra</taxon>
    </lineage>
</organism>
<evidence type="ECO:0000313" key="2">
    <source>
        <dbReference type="Proteomes" id="UP000789920"/>
    </source>
</evidence>
<gene>
    <name evidence="1" type="ORF">RPERSI_LOCUS4963</name>
</gene>
<protein>
    <submittedName>
        <fullName evidence="1">1851_t:CDS:1</fullName>
    </submittedName>
</protein>
<sequence>MSPRLNSPSEYRRNTTKACDSCRRLKIRCKKVAYFVQSTKCSECMKRNYECVYSAQPKRRGPKLKKDCTNNKNSVAPNNDSSRNEHQDDELFCGLSQEEIKLVSNLFKPEQLPHMLDILTSTSSLPCPYENIA</sequence>
<name>A0ACA9M8B3_9GLOM</name>
<keyword evidence="2" id="KW-1185">Reference proteome</keyword>
<comment type="caution">
    <text evidence="1">The sequence shown here is derived from an EMBL/GenBank/DDBJ whole genome shotgun (WGS) entry which is preliminary data.</text>
</comment>
<proteinExistence type="predicted"/>
<evidence type="ECO:0000313" key="1">
    <source>
        <dbReference type="EMBL" id="CAG8576545.1"/>
    </source>
</evidence>
<dbReference type="Proteomes" id="UP000789920">
    <property type="component" value="Unassembled WGS sequence"/>
</dbReference>